<accession>A0ABT1JB23</accession>
<dbReference type="SUPFAM" id="SSF46894">
    <property type="entry name" value="C-terminal effector domain of the bipartite response regulators"/>
    <property type="match status" value="1"/>
</dbReference>
<gene>
    <name evidence="8" type="ORF">FHR36_007525</name>
</gene>
<dbReference type="PANTHER" id="PTHR35807:SF1">
    <property type="entry name" value="TRANSCRIPTIONAL REGULATOR REDD"/>
    <property type="match status" value="1"/>
</dbReference>
<dbReference type="Pfam" id="PF00486">
    <property type="entry name" value="Trans_reg_C"/>
    <property type="match status" value="1"/>
</dbReference>
<name>A0ABT1JB23_9ACTN</name>
<proteinExistence type="inferred from homology"/>
<sequence length="263" mass="28276">MTATEVRVLGPITATVNGAGARLGGPRPRAVLAALVLARGELVTEEQIIDAVWEEDLPDRPHRALHTYVAGLRRALEPGRGARQESSVLHRHPGGYRLVLDQDVVDAHRFAESVRAAAWAGAEGRPQEAVAAADRALRLWRGTAYADLGGLRFVQAERARLAELRSTAREIRVAALLDLGAHHLTLADSAELTAEAPLRESGWALRAQALYRCGRQAEAVAVLGSARRVLREELGVSPGPELARITERVLAHDPTLSWPAAAG</sequence>
<keyword evidence="9" id="KW-1185">Reference proteome</keyword>
<dbReference type="InterPro" id="IPR011990">
    <property type="entry name" value="TPR-like_helical_dom_sf"/>
</dbReference>
<dbReference type="SMART" id="SM01043">
    <property type="entry name" value="BTAD"/>
    <property type="match status" value="1"/>
</dbReference>
<evidence type="ECO:0000256" key="5">
    <source>
        <dbReference type="ARBA" id="ARBA00023163"/>
    </source>
</evidence>
<dbReference type="SUPFAM" id="SSF48452">
    <property type="entry name" value="TPR-like"/>
    <property type="match status" value="1"/>
</dbReference>
<dbReference type="PANTHER" id="PTHR35807">
    <property type="entry name" value="TRANSCRIPTIONAL REGULATOR REDD-RELATED"/>
    <property type="match status" value="1"/>
</dbReference>
<evidence type="ECO:0000256" key="2">
    <source>
        <dbReference type="ARBA" id="ARBA00023012"/>
    </source>
</evidence>
<comment type="caution">
    <text evidence="8">The sequence shown here is derived from an EMBL/GenBank/DDBJ whole genome shotgun (WGS) entry which is preliminary data.</text>
</comment>
<dbReference type="InterPro" id="IPR036388">
    <property type="entry name" value="WH-like_DNA-bd_sf"/>
</dbReference>
<dbReference type="GO" id="GO:0003677">
    <property type="term" value="F:DNA binding"/>
    <property type="evidence" value="ECO:0007669"/>
    <property type="project" value="UniProtKB-KW"/>
</dbReference>
<dbReference type="Pfam" id="PF03704">
    <property type="entry name" value="BTAD"/>
    <property type="match status" value="1"/>
</dbReference>
<dbReference type="InterPro" id="IPR001867">
    <property type="entry name" value="OmpR/PhoB-type_DNA-bd"/>
</dbReference>
<feature type="domain" description="OmpR/PhoB-type" evidence="7">
    <location>
        <begin position="1"/>
        <end position="100"/>
    </location>
</feature>
<dbReference type="RefSeq" id="WP_253804642.1">
    <property type="nucleotide sequence ID" value="NZ_BAAAUB010000010.1"/>
</dbReference>
<evidence type="ECO:0000259" key="7">
    <source>
        <dbReference type="PROSITE" id="PS51755"/>
    </source>
</evidence>
<organism evidence="8 9">
    <name type="scientific">Kitasatospora paracochleata</name>
    <dbReference type="NCBI Taxonomy" id="58354"/>
    <lineage>
        <taxon>Bacteria</taxon>
        <taxon>Bacillati</taxon>
        <taxon>Actinomycetota</taxon>
        <taxon>Actinomycetes</taxon>
        <taxon>Kitasatosporales</taxon>
        <taxon>Streptomycetaceae</taxon>
        <taxon>Kitasatospora</taxon>
    </lineage>
</organism>
<keyword evidence="2" id="KW-0902">Two-component regulatory system</keyword>
<evidence type="ECO:0000313" key="8">
    <source>
        <dbReference type="EMBL" id="MCP2314324.1"/>
    </source>
</evidence>
<evidence type="ECO:0000256" key="3">
    <source>
        <dbReference type="ARBA" id="ARBA00023015"/>
    </source>
</evidence>
<keyword evidence="3" id="KW-0805">Transcription regulation</keyword>
<dbReference type="Gene3D" id="1.10.10.10">
    <property type="entry name" value="Winged helix-like DNA-binding domain superfamily/Winged helix DNA-binding domain"/>
    <property type="match status" value="1"/>
</dbReference>
<keyword evidence="4 6" id="KW-0238">DNA-binding</keyword>
<evidence type="ECO:0000256" key="1">
    <source>
        <dbReference type="ARBA" id="ARBA00005820"/>
    </source>
</evidence>
<dbReference type="InterPro" id="IPR005158">
    <property type="entry name" value="BTAD"/>
</dbReference>
<comment type="similarity">
    <text evidence="1">Belongs to the AfsR/DnrI/RedD regulatory family.</text>
</comment>
<evidence type="ECO:0000256" key="6">
    <source>
        <dbReference type="PROSITE-ProRule" id="PRU01091"/>
    </source>
</evidence>
<reference evidence="8 9" key="1">
    <citation type="submission" date="2022-06" db="EMBL/GenBank/DDBJ databases">
        <title>Sequencing the genomes of 1000 actinobacteria strains.</title>
        <authorList>
            <person name="Klenk H.-P."/>
        </authorList>
    </citation>
    <scope>NUCLEOTIDE SEQUENCE [LARGE SCALE GENOMIC DNA]</scope>
    <source>
        <strain evidence="8 9">DSM 41656</strain>
    </source>
</reference>
<dbReference type="Proteomes" id="UP001206483">
    <property type="component" value="Unassembled WGS sequence"/>
</dbReference>
<dbReference type="PROSITE" id="PS51755">
    <property type="entry name" value="OMPR_PHOB"/>
    <property type="match status" value="1"/>
</dbReference>
<evidence type="ECO:0000256" key="4">
    <source>
        <dbReference type="ARBA" id="ARBA00023125"/>
    </source>
</evidence>
<keyword evidence="5" id="KW-0804">Transcription</keyword>
<dbReference type="EMBL" id="JAMZDX010000009">
    <property type="protein sequence ID" value="MCP2314324.1"/>
    <property type="molecule type" value="Genomic_DNA"/>
</dbReference>
<dbReference type="InterPro" id="IPR016032">
    <property type="entry name" value="Sig_transdc_resp-reg_C-effctor"/>
</dbReference>
<dbReference type="SMART" id="SM00862">
    <property type="entry name" value="Trans_reg_C"/>
    <property type="match status" value="1"/>
</dbReference>
<evidence type="ECO:0000313" key="9">
    <source>
        <dbReference type="Proteomes" id="UP001206483"/>
    </source>
</evidence>
<dbReference type="InterPro" id="IPR051677">
    <property type="entry name" value="AfsR-DnrI-RedD_regulator"/>
</dbReference>
<feature type="DNA-binding region" description="OmpR/PhoB-type" evidence="6">
    <location>
        <begin position="1"/>
        <end position="100"/>
    </location>
</feature>
<protein>
    <submittedName>
        <fullName evidence="8">DNA-binding SARP family transcriptional activator</fullName>
    </submittedName>
</protein>
<dbReference type="CDD" id="cd15831">
    <property type="entry name" value="BTAD"/>
    <property type="match status" value="1"/>
</dbReference>
<dbReference type="Gene3D" id="1.25.40.10">
    <property type="entry name" value="Tetratricopeptide repeat domain"/>
    <property type="match status" value="1"/>
</dbReference>